<dbReference type="Pfam" id="PF00350">
    <property type="entry name" value="Dynamin_N"/>
    <property type="match status" value="1"/>
</dbReference>
<evidence type="ECO:0000256" key="4">
    <source>
        <dbReference type="ARBA" id="ARBA00023134"/>
    </source>
</evidence>
<sequence>MIQMVTPTDAQKMIQHFQEYFTIYEAVLPYLGSETNKKLIIEQKRDWMRKLRQTEFPVAFLGSYSAGKSTMINAILGREILPATNQPTTAFPTLIKKGQAEKAVIYFMDEQARLELWDSFVSDIEKKIGQNLQRQEAIGKHLMRIKEAVQTYQQDTEVAIDQQALIKLQALLSNWGNDAYKGIKEVTLSELRNYVEGYVGAIYVDKIEVFLENLNLGDDIVLVDLPGLSVDNKRHEEFTKSYIKEKAKAFVVCSPHDKVLQGKEIEFLSKINQQNSTIIERAFWVINKWDAANSKLEQTQSLDSFKAQAKAYSFSINAERQFQTSAFNYLLLKLVSEGTIDESPNLKEGLGNLIKSGIIKEEKELNQTTVNSFLTHPDIITFSQFIDSLFNYLNQGAKDEFIDDAKKELLQIIRILDGCLKPLDDSYSESTNPEEETKSVEINKKLRSLIEQLKQKATEFSKEIRTTQQSSFWQESDTQAINQELSKKIQDINRLDLLNEISTGVDMDYNLAKLPYILDKKVELTLLMRKRLISVIDSFFIQRLSKLLTALEIINPEYLPEEMMEKLEDKLCERDISMRLSGLTDALFYQYGSELQRIGLNLKDCQEQELSESDKLLRTKIRSDKLKEIEKVLQMYQTELEEFIETIVIPLNQNIRRTLENHTEDLEKELLELFDNYQDEITKKIARNINLDAVIIEEVTKQKTITDSYVRLVNLRRAILENPEK</sequence>
<dbReference type="SUPFAM" id="SSF52540">
    <property type="entry name" value="P-loop containing nucleoside triphosphate hydrolases"/>
    <property type="match status" value="1"/>
</dbReference>
<evidence type="ECO:0000256" key="6">
    <source>
        <dbReference type="SAM" id="Coils"/>
    </source>
</evidence>
<gene>
    <name evidence="8" type="ORF">EZJ55_13575</name>
</gene>
<dbReference type="PANTHER" id="PTHR10465:SF0">
    <property type="entry name" value="SARCALUMENIN"/>
    <property type="match status" value="1"/>
</dbReference>
<keyword evidence="2" id="KW-0547">Nucleotide-binding</keyword>
<dbReference type="PANTHER" id="PTHR10465">
    <property type="entry name" value="TRANSMEMBRANE GTPASE FZO1"/>
    <property type="match status" value="1"/>
</dbReference>
<keyword evidence="3" id="KW-0378">Hydrolase</keyword>
<reference evidence="9" key="1">
    <citation type="submission" date="2019-04" db="EMBL/GenBank/DDBJ databases">
        <title>Microviridin 1777: A Toxic Chymotrypsin Inhibitor Discovered by a Metabologenomic Approach.</title>
        <authorList>
            <person name="Sieber S."/>
            <person name="Grendelmeier S.M."/>
            <person name="Harris L.A."/>
            <person name="Mitchell D.A."/>
            <person name="Gademann K."/>
        </authorList>
    </citation>
    <scope>NUCLEOTIDE SEQUENCE [LARGE SCALE GENOMIC DNA]</scope>
    <source>
        <strain evidence="9">EAWAG127a</strain>
    </source>
</reference>
<evidence type="ECO:0000256" key="1">
    <source>
        <dbReference type="ARBA" id="ARBA00004370"/>
    </source>
</evidence>
<dbReference type="InterPro" id="IPR027417">
    <property type="entry name" value="P-loop_NTPase"/>
</dbReference>
<dbReference type="GO" id="GO:0003924">
    <property type="term" value="F:GTPase activity"/>
    <property type="evidence" value="ECO:0007669"/>
    <property type="project" value="InterPro"/>
</dbReference>
<accession>A0A5J5LUP6</accession>
<dbReference type="InterPro" id="IPR045063">
    <property type="entry name" value="Dynamin_N"/>
</dbReference>
<dbReference type="Gene3D" id="3.40.50.300">
    <property type="entry name" value="P-loop containing nucleotide triphosphate hydrolases"/>
    <property type="match status" value="1"/>
</dbReference>
<dbReference type="InterPro" id="IPR027094">
    <property type="entry name" value="Mitofusin_fam"/>
</dbReference>
<name>A0A5J5LUP6_MICAE</name>
<evidence type="ECO:0000313" key="8">
    <source>
        <dbReference type="EMBL" id="KAB0241443.1"/>
    </source>
</evidence>
<organism evidence="8 9">
    <name type="scientific">Microcystis aeruginosa EAWAG127a</name>
    <dbReference type="NCBI Taxonomy" id="2529855"/>
    <lineage>
        <taxon>Bacteria</taxon>
        <taxon>Bacillati</taxon>
        <taxon>Cyanobacteriota</taxon>
        <taxon>Cyanophyceae</taxon>
        <taxon>Oscillatoriophycideae</taxon>
        <taxon>Chroococcales</taxon>
        <taxon>Microcystaceae</taxon>
        <taxon>Microcystis</taxon>
    </lineage>
</organism>
<proteinExistence type="predicted"/>
<feature type="coiled-coil region" evidence="6">
    <location>
        <begin position="626"/>
        <end position="676"/>
    </location>
</feature>
<feature type="domain" description="Dynamin N-terminal" evidence="7">
    <location>
        <begin position="58"/>
        <end position="288"/>
    </location>
</feature>
<keyword evidence="6" id="KW-0175">Coiled coil</keyword>
<evidence type="ECO:0000256" key="2">
    <source>
        <dbReference type="ARBA" id="ARBA00022741"/>
    </source>
</evidence>
<evidence type="ECO:0000313" key="9">
    <source>
        <dbReference type="Proteomes" id="UP000325636"/>
    </source>
</evidence>
<comment type="caution">
    <text evidence="8">The sequence shown here is derived from an EMBL/GenBank/DDBJ whole genome shotgun (WGS) entry which is preliminary data.</text>
</comment>
<comment type="subcellular location">
    <subcellularLocation>
        <location evidence="1">Membrane</location>
    </subcellularLocation>
</comment>
<dbReference type="EMBL" id="SRLN01000012">
    <property type="protein sequence ID" value="KAB0241443.1"/>
    <property type="molecule type" value="Genomic_DNA"/>
</dbReference>
<keyword evidence="4" id="KW-0342">GTP-binding</keyword>
<evidence type="ECO:0000256" key="3">
    <source>
        <dbReference type="ARBA" id="ARBA00022801"/>
    </source>
</evidence>
<evidence type="ECO:0000256" key="5">
    <source>
        <dbReference type="ARBA" id="ARBA00023136"/>
    </source>
</evidence>
<dbReference type="GO" id="GO:0005525">
    <property type="term" value="F:GTP binding"/>
    <property type="evidence" value="ECO:0007669"/>
    <property type="project" value="UniProtKB-KW"/>
</dbReference>
<dbReference type="AlphaFoldDB" id="A0A5J5LUP6"/>
<protein>
    <recommendedName>
        <fullName evidence="7">Dynamin N-terminal domain-containing protein</fullName>
    </recommendedName>
</protein>
<keyword evidence="5" id="KW-0472">Membrane</keyword>
<dbReference type="GO" id="GO:0016020">
    <property type="term" value="C:membrane"/>
    <property type="evidence" value="ECO:0007669"/>
    <property type="project" value="UniProtKB-SubCell"/>
</dbReference>
<dbReference type="Proteomes" id="UP000325636">
    <property type="component" value="Unassembled WGS sequence"/>
</dbReference>
<feature type="coiled-coil region" evidence="6">
    <location>
        <begin position="443"/>
        <end position="470"/>
    </location>
</feature>
<evidence type="ECO:0000259" key="7">
    <source>
        <dbReference type="Pfam" id="PF00350"/>
    </source>
</evidence>